<accession>A0A5B7DYJ1</accession>
<organism evidence="1 2">
    <name type="scientific">Portunus trituberculatus</name>
    <name type="common">Swimming crab</name>
    <name type="synonym">Neptunus trituberculatus</name>
    <dbReference type="NCBI Taxonomy" id="210409"/>
    <lineage>
        <taxon>Eukaryota</taxon>
        <taxon>Metazoa</taxon>
        <taxon>Ecdysozoa</taxon>
        <taxon>Arthropoda</taxon>
        <taxon>Crustacea</taxon>
        <taxon>Multicrustacea</taxon>
        <taxon>Malacostraca</taxon>
        <taxon>Eumalacostraca</taxon>
        <taxon>Eucarida</taxon>
        <taxon>Decapoda</taxon>
        <taxon>Pleocyemata</taxon>
        <taxon>Brachyura</taxon>
        <taxon>Eubrachyura</taxon>
        <taxon>Portunoidea</taxon>
        <taxon>Portunidae</taxon>
        <taxon>Portuninae</taxon>
        <taxon>Portunus</taxon>
    </lineage>
</organism>
<dbReference type="AlphaFoldDB" id="A0A5B7DYJ1"/>
<proteinExistence type="predicted"/>
<evidence type="ECO:0000313" key="1">
    <source>
        <dbReference type="EMBL" id="MPC26395.1"/>
    </source>
</evidence>
<keyword evidence="2" id="KW-1185">Reference proteome</keyword>
<reference evidence="1 2" key="1">
    <citation type="submission" date="2019-05" db="EMBL/GenBank/DDBJ databases">
        <title>Another draft genome of Portunus trituberculatus and its Hox gene families provides insights of decapod evolution.</title>
        <authorList>
            <person name="Jeong J.-H."/>
            <person name="Song I."/>
            <person name="Kim S."/>
            <person name="Choi T."/>
            <person name="Kim D."/>
            <person name="Ryu S."/>
            <person name="Kim W."/>
        </authorList>
    </citation>
    <scope>NUCLEOTIDE SEQUENCE [LARGE SCALE GENOMIC DNA]</scope>
    <source>
        <tissue evidence="1">Muscle</tissue>
    </source>
</reference>
<dbReference type="EMBL" id="VSRR010001593">
    <property type="protein sequence ID" value="MPC26395.1"/>
    <property type="molecule type" value="Genomic_DNA"/>
</dbReference>
<sequence>MVNHVAPHVRVPFSHFLVLPSVLLMWERILVTYCQRGLYQRNRWYRLG</sequence>
<dbReference type="Proteomes" id="UP000324222">
    <property type="component" value="Unassembled WGS sequence"/>
</dbReference>
<comment type="caution">
    <text evidence="1">The sequence shown here is derived from an EMBL/GenBank/DDBJ whole genome shotgun (WGS) entry which is preliminary data.</text>
</comment>
<protein>
    <submittedName>
        <fullName evidence="1">Uncharacterized protein</fullName>
    </submittedName>
</protein>
<gene>
    <name evidence="1" type="ORF">E2C01_019531</name>
</gene>
<evidence type="ECO:0000313" key="2">
    <source>
        <dbReference type="Proteomes" id="UP000324222"/>
    </source>
</evidence>
<name>A0A5B7DYJ1_PORTR</name>